<evidence type="ECO:0000313" key="4">
    <source>
        <dbReference type="Proteomes" id="UP000092565"/>
    </source>
</evidence>
<dbReference type="EMBL" id="CP015124">
    <property type="protein sequence ID" value="ANP36442.1"/>
    <property type="molecule type" value="Genomic_DNA"/>
</dbReference>
<dbReference type="RefSeq" id="WP_156767916.1">
    <property type="nucleotide sequence ID" value="NZ_CP015124.1"/>
</dbReference>
<dbReference type="Proteomes" id="UP001218364">
    <property type="component" value="Unassembled WGS sequence"/>
</dbReference>
<dbReference type="Pfam" id="PF13408">
    <property type="entry name" value="Zn_ribbon_recom"/>
    <property type="match status" value="1"/>
</dbReference>
<dbReference type="Proteomes" id="UP000092565">
    <property type="component" value="Chromosome"/>
</dbReference>
<keyword evidence="4" id="KW-1185">Reference proteome</keyword>
<dbReference type="EMBL" id="JARCJK010000048">
    <property type="protein sequence ID" value="MDE4168283.1"/>
    <property type="molecule type" value="Genomic_DNA"/>
</dbReference>
<sequence length="55" mass="6033">MNGSHRARYLLNGIVKCGCCGGGFTITGKERYGCYNRKSQGKQECANSRTDHHAP</sequence>
<protein>
    <submittedName>
        <fullName evidence="3">Zinc ribbon domain-containing protein</fullName>
    </submittedName>
</protein>
<gene>
    <name evidence="2" type="ORF">JL2886_01525</name>
    <name evidence="3" type="ORF">PXK24_21730</name>
</gene>
<organism evidence="2 4">
    <name type="scientific">Phaeobacter gallaeciensis</name>
    <dbReference type="NCBI Taxonomy" id="60890"/>
    <lineage>
        <taxon>Bacteria</taxon>
        <taxon>Pseudomonadati</taxon>
        <taxon>Pseudomonadota</taxon>
        <taxon>Alphaproteobacteria</taxon>
        <taxon>Rhodobacterales</taxon>
        <taxon>Roseobacteraceae</taxon>
        <taxon>Phaeobacter</taxon>
    </lineage>
</organism>
<feature type="domain" description="Recombinase zinc beta ribbon" evidence="1">
    <location>
        <begin position="10"/>
        <end position="49"/>
    </location>
</feature>
<name>A0A1B0ZQJ7_9RHOB</name>
<dbReference type="OrthoDB" id="7277848at2"/>
<reference evidence="3 5" key="2">
    <citation type="submission" date="2023-02" db="EMBL/GenBank/DDBJ databases">
        <title>Population genomics of bacteria associated with diatom.</title>
        <authorList>
            <person name="Xie J."/>
            <person name="Wang H."/>
        </authorList>
    </citation>
    <scope>NUCLEOTIDE SEQUENCE [LARGE SCALE GENOMIC DNA]</scope>
    <source>
        <strain evidence="3 5">PT47_8</strain>
    </source>
</reference>
<accession>A0A1B0ZQJ7</accession>
<evidence type="ECO:0000259" key="1">
    <source>
        <dbReference type="Pfam" id="PF13408"/>
    </source>
</evidence>
<evidence type="ECO:0000313" key="3">
    <source>
        <dbReference type="EMBL" id="MDE4168283.1"/>
    </source>
</evidence>
<proteinExistence type="predicted"/>
<evidence type="ECO:0000313" key="5">
    <source>
        <dbReference type="Proteomes" id="UP001218364"/>
    </source>
</evidence>
<dbReference type="InterPro" id="IPR025827">
    <property type="entry name" value="Zn_ribbon_recom_dom"/>
</dbReference>
<dbReference type="AlphaFoldDB" id="A0A1B0ZQJ7"/>
<reference evidence="2 4" key="1">
    <citation type="submission" date="2016-04" db="EMBL/GenBank/DDBJ databases">
        <authorList>
            <person name="Evans L.H."/>
            <person name="Alamgir A."/>
            <person name="Owens N."/>
            <person name="Weber N.D."/>
            <person name="Virtaneva K."/>
            <person name="Barbian K."/>
            <person name="Babar A."/>
            <person name="Rosenke K."/>
        </authorList>
    </citation>
    <scope>NUCLEOTIDE SEQUENCE [LARGE SCALE GENOMIC DNA]</scope>
    <source>
        <strain evidence="2 4">JL2886</strain>
    </source>
</reference>
<evidence type="ECO:0000313" key="2">
    <source>
        <dbReference type="EMBL" id="ANP36442.1"/>
    </source>
</evidence>